<protein>
    <recommendedName>
        <fullName evidence="3">Lipoprotein</fullName>
    </recommendedName>
</protein>
<dbReference type="AlphaFoldDB" id="A0A3Q0KZR7"/>
<reference evidence="1 2" key="2">
    <citation type="journal article" date="2003" name="Infect. Immun.">
        <title>Characterization and pathogenic significance of Vibrio vulnificus antigens preferentially expressed in septicemic patients.</title>
        <authorList>
            <person name="Kim Y.R."/>
            <person name="Lee S.E."/>
            <person name="Kim C.M."/>
            <person name="Kim S.Y."/>
            <person name="Shin E.K."/>
            <person name="Shin D.H."/>
            <person name="Chung S.S."/>
            <person name="Choy H.E."/>
            <person name="Progulske-Fox A."/>
            <person name="Hillman J.D."/>
            <person name="Handfield M."/>
            <person name="Rhee J.H."/>
        </authorList>
    </citation>
    <scope>NUCLEOTIDE SEQUENCE [LARGE SCALE GENOMIC DNA]</scope>
    <source>
        <strain evidence="1 2">CMCP6</strain>
    </source>
</reference>
<evidence type="ECO:0008006" key="3">
    <source>
        <dbReference type="Google" id="ProtNLM"/>
    </source>
</evidence>
<organism evidence="1 2">
    <name type="scientific">Vibrio vulnificus (strain CMCP6)</name>
    <dbReference type="NCBI Taxonomy" id="216895"/>
    <lineage>
        <taxon>Bacteria</taxon>
        <taxon>Pseudomonadati</taxon>
        <taxon>Pseudomonadota</taxon>
        <taxon>Gammaproteobacteria</taxon>
        <taxon>Vibrionales</taxon>
        <taxon>Vibrionaceae</taxon>
        <taxon>Vibrio</taxon>
    </lineage>
</organism>
<accession>A0A3Q0KZR7</accession>
<proteinExistence type="predicted"/>
<dbReference type="KEGG" id="vvu:VV2_1147"/>
<evidence type="ECO:0000313" key="1">
    <source>
        <dbReference type="EMBL" id="AAO08048.1"/>
    </source>
</evidence>
<evidence type="ECO:0000313" key="2">
    <source>
        <dbReference type="Proteomes" id="UP000002275"/>
    </source>
</evidence>
<dbReference type="RefSeq" id="WP_011082043.1">
    <property type="nucleotide sequence ID" value="NC_004460.2"/>
</dbReference>
<name>A0A3Q0KZR7_VIBVU</name>
<dbReference type="Proteomes" id="UP000002275">
    <property type="component" value="Chromosome II"/>
</dbReference>
<reference evidence="1 2" key="3">
    <citation type="journal article" date="2011" name="Mol. Syst. Biol.">
        <title>Integrative genome-scale metabolic analysis of Vibrio vulnificus for drug targeting and discovery.</title>
        <authorList>
            <person name="Kim H.U."/>
            <person name="Kim S.Y."/>
            <person name="Jeong H."/>
            <person name="Kim T.Y."/>
            <person name="Kim J.J."/>
            <person name="Choy H.E."/>
            <person name="Yi K.Y."/>
            <person name="Rhee J.H."/>
            <person name="Lee S.Y."/>
        </authorList>
    </citation>
    <scope>NUCLEOTIDE SEQUENCE [LARGE SCALE GENOMIC DNA]</scope>
    <source>
        <strain evidence="1 2">CMCP6</strain>
    </source>
</reference>
<sequence length="220" mass="24288">MRHGLLVLATMGMLYGCGSGDSSSADGRSSNGSCAADTKVVQVTDSSVNRNSYHFFQNTCNDLVYTGTLDLAEIWGYKTNLPYTGFWDHNVQRYRLVRTSDNFELFASLPRTPDNDEKSQGAIVCTTDISVDGKYTNTNITIYGATINGFCYQKGVENPIIANYNVDYETLTQSQITELTNIVLKGNPTGSHFTQAMNSEKLMLCKVSRDEDMGKTQCAK</sequence>
<gene>
    <name evidence="1" type="ordered locus">VV2_1147</name>
</gene>
<reference evidence="2" key="1">
    <citation type="submission" date="2002-12" db="EMBL/GenBank/DDBJ databases">
        <title>Complete genome sequence of Vibrio vulnificus CMCP6.</title>
        <authorList>
            <person name="Rhee J.H."/>
            <person name="Kim S.Y."/>
            <person name="Chung S.S."/>
            <person name="Kim J.J."/>
            <person name="Moon Y.H."/>
            <person name="Jeong H."/>
            <person name="Choy H.E."/>
        </authorList>
    </citation>
    <scope>NUCLEOTIDE SEQUENCE [LARGE SCALE GENOMIC DNA]</scope>
    <source>
        <strain evidence="2">CMCP6</strain>
    </source>
</reference>
<dbReference type="PROSITE" id="PS51257">
    <property type="entry name" value="PROKAR_LIPOPROTEIN"/>
    <property type="match status" value="1"/>
</dbReference>
<dbReference type="EMBL" id="AE016796">
    <property type="protein sequence ID" value="AAO08048.1"/>
    <property type="molecule type" value="Genomic_DNA"/>
</dbReference>